<feature type="region of interest" description="Disordered" evidence="1">
    <location>
        <begin position="1"/>
        <end position="47"/>
    </location>
</feature>
<dbReference type="Proteomes" id="UP000494214">
    <property type="component" value="Unassembled WGS sequence"/>
</dbReference>
<evidence type="ECO:0000256" key="1">
    <source>
        <dbReference type="SAM" id="MobiDB-lite"/>
    </source>
</evidence>
<organism evidence="2 3">
    <name type="scientific">Achromobacter animicus</name>
    <dbReference type="NCBI Taxonomy" id="1389935"/>
    <lineage>
        <taxon>Bacteria</taxon>
        <taxon>Pseudomonadati</taxon>
        <taxon>Pseudomonadota</taxon>
        <taxon>Betaproteobacteria</taxon>
        <taxon>Burkholderiales</taxon>
        <taxon>Alcaligenaceae</taxon>
        <taxon>Achromobacter</taxon>
    </lineage>
</organism>
<dbReference type="RefSeq" id="WP_175122719.1">
    <property type="nucleotide sequence ID" value="NZ_CADIJM010000002.1"/>
</dbReference>
<evidence type="ECO:0000313" key="2">
    <source>
        <dbReference type="EMBL" id="CAB3684357.1"/>
    </source>
</evidence>
<dbReference type="EMBL" id="CADIJM010000002">
    <property type="protein sequence ID" value="CAB3684357.1"/>
    <property type="molecule type" value="Genomic_DNA"/>
</dbReference>
<proteinExistence type="predicted"/>
<feature type="compositionally biased region" description="Low complexity" evidence="1">
    <location>
        <begin position="207"/>
        <end position="216"/>
    </location>
</feature>
<keyword evidence="3" id="KW-1185">Reference proteome</keyword>
<sequence length="265" mass="27458">MSGFLRQLASRSVGSAPRLRSAPSPRAVALAGTVPRDDWRGETQGLGAAQVASDARSSVVSFAQTPLHAADSGGIGQTEWNVDAAGANGPDAAHDTRRHRTHFSVTAPIADADVPPRNPARGDQDAPSPVRQSRALRSIEADKHAADDRQTRPAAVSPITSPLPAKKSGAHDVTDSTRPAAPRDAALSAETRELAGPNARNARSHAADAASASRLPALPPSPPDVHITIDRLEVAPPPQRAAPAAPRSSALSLRAYLTARRAGLP</sequence>
<feature type="region of interest" description="Disordered" evidence="1">
    <location>
        <begin position="69"/>
        <end position="226"/>
    </location>
</feature>
<evidence type="ECO:0000313" key="3">
    <source>
        <dbReference type="Proteomes" id="UP000494214"/>
    </source>
</evidence>
<dbReference type="AlphaFoldDB" id="A0A6S6ZL46"/>
<feature type="compositionally biased region" description="Basic and acidic residues" evidence="1">
    <location>
        <begin position="137"/>
        <end position="151"/>
    </location>
</feature>
<protein>
    <submittedName>
        <fullName evidence="2">Uncharacterized protein</fullName>
    </submittedName>
</protein>
<accession>A0A6S6ZL46</accession>
<name>A0A6S6ZL46_9BURK</name>
<gene>
    <name evidence="2" type="ORF">LMG26690_01774</name>
</gene>
<reference evidence="2 3" key="1">
    <citation type="submission" date="2020-04" db="EMBL/GenBank/DDBJ databases">
        <authorList>
            <person name="De Canck E."/>
        </authorList>
    </citation>
    <scope>NUCLEOTIDE SEQUENCE [LARGE SCALE GENOMIC DNA]</scope>
    <source>
        <strain evidence="2 3">LMG 26690</strain>
    </source>
</reference>